<accession>A0A414FPG0</accession>
<evidence type="ECO:0000313" key="9">
    <source>
        <dbReference type="Proteomes" id="UP000284361"/>
    </source>
</evidence>
<dbReference type="SUPFAM" id="SSF48452">
    <property type="entry name" value="TPR-like"/>
    <property type="match status" value="1"/>
</dbReference>
<dbReference type="Pfam" id="PF14322">
    <property type="entry name" value="SusD-like_3"/>
    <property type="match status" value="1"/>
</dbReference>
<evidence type="ECO:0000259" key="6">
    <source>
        <dbReference type="Pfam" id="PF07980"/>
    </source>
</evidence>
<evidence type="ECO:0000256" key="1">
    <source>
        <dbReference type="ARBA" id="ARBA00004442"/>
    </source>
</evidence>
<dbReference type="Pfam" id="PF07980">
    <property type="entry name" value="SusD_RagB"/>
    <property type="match status" value="1"/>
</dbReference>
<dbReference type="Gene3D" id="1.25.40.390">
    <property type="match status" value="1"/>
</dbReference>
<dbReference type="GO" id="GO:0009279">
    <property type="term" value="C:cell outer membrane"/>
    <property type="evidence" value="ECO:0007669"/>
    <property type="project" value="UniProtKB-SubCell"/>
</dbReference>
<comment type="caution">
    <text evidence="8">The sequence shown here is derived from an EMBL/GenBank/DDBJ whole genome shotgun (WGS) entry which is preliminary data.</text>
</comment>
<evidence type="ECO:0000259" key="7">
    <source>
        <dbReference type="Pfam" id="PF14322"/>
    </source>
</evidence>
<protein>
    <submittedName>
        <fullName evidence="8">RagB/SusD family nutrient uptake outer membrane protein</fullName>
    </submittedName>
</protein>
<comment type="subcellular location">
    <subcellularLocation>
        <location evidence="1">Cell outer membrane</location>
    </subcellularLocation>
</comment>
<keyword evidence="5" id="KW-0998">Cell outer membrane</keyword>
<comment type="similarity">
    <text evidence="2">Belongs to the SusD family.</text>
</comment>
<proteinExistence type="inferred from homology"/>
<feature type="domain" description="SusD-like N-terminal" evidence="7">
    <location>
        <begin position="22"/>
        <end position="223"/>
    </location>
</feature>
<keyword evidence="3" id="KW-0732">Signal</keyword>
<dbReference type="AlphaFoldDB" id="A0A414FPG0"/>
<keyword evidence="4" id="KW-0472">Membrane</keyword>
<evidence type="ECO:0000256" key="3">
    <source>
        <dbReference type="ARBA" id="ARBA00022729"/>
    </source>
</evidence>
<gene>
    <name evidence="8" type="ORF">DW789_11990</name>
</gene>
<dbReference type="Proteomes" id="UP000284361">
    <property type="component" value="Unassembled WGS sequence"/>
</dbReference>
<dbReference type="RefSeq" id="WP_118165602.1">
    <property type="nucleotide sequence ID" value="NZ_JAQEYB010000026.1"/>
</dbReference>
<dbReference type="InterPro" id="IPR012944">
    <property type="entry name" value="SusD_RagB_dom"/>
</dbReference>
<evidence type="ECO:0000313" key="8">
    <source>
        <dbReference type="EMBL" id="RHD51693.1"/>
    </source>
</evidence>
<evidence type="ECO:0000256" key="5">
    <source>
        <dbReference type="ARBA" id="ARBA00023237"/>
    </source>
</evidence>
<feature type="domain" description="RagB/SusD" evidence="6">
    <location>
        <begin position="317"/>
        <end position="456"/>
    </location>
</feature>
<dbReference type="InterPro" id="IPR033985">
    <property type="entry name" value="SusD-like_N"/>
</dbReference>
<dbReference type="PROSITE" id="PS51257">
    <property type="entry name" value="PROKAR_LIPOPROTEIN"/>
    <property type="match status" value="1"/>
</dbReference>
<reference evidence="8 9" key="1">
    <citation type="submission" date="2018-08" db="EMBL/GenBank/DDBJ databases">
        <title>A genome reference for cultivated species of the human gut microbiota.</title>
        <authorList>
            <person name="Zou Y."/>
            <person name="Xue W."/>
            <person name="Luo G."/>
        </authorList>
    </citation>
    <scope>NUCLEOTIDE SEQUENCE [LARGE SCALE GENOMIC DNA]</scope>
    <source>
        <strain evidence="8 9">AM31-10</strain>
    </source>
</reference>
<dbReference type="InterPro" id="IPR011990">
    <property type="entry name" value="TPR-like_helical_dom_sf"/>
</dbReference>
<sequence length="456" mass="50996">MKTLYQALCIGGMALMAVSCDYTDLQPTDQIGDEMIFSSVSALEQTVTGAYAQMSAKQIIRVTAVLSDDVIKGGQNGGAGDDTYQWTYTASTGEHADIWSKECNVINQVNRILKGAESVEATTDEEVASKNNSIATAKFLRAYNSLELLLFFSDIEKEDSYGIPYVKEPVVLETPGRNTVGECFDYMIQDLTDARPLLRQVAPDDPVYVSQTAVDALLARIYLYKKDYGKAYQYADAVLQQKSFATMGEYTDIWSDKSNADIIWKLKRAVGEETIGTIFWGADNSSSFEAAPELINSYLADDIRLNLFIADGVDRDGVAVKKVNKYKGTEANVGLADGKMLRSSEMQLIKAEAIAYTDLDKANVLLNDLRRERISGWVDQNYGTLDEFMEELLVERRRELCYEGHRFFDMRRFGKSLYKPVIKKTLEAGNFRWLMPIPLGELQGNSVIAKQQNPGY</sequence>
<evidence type="ECO:0000256" key="4">
    <source>
        <dbReference type="ARBA" id="ARBA00023136"/>
    </source>
</evidence>
<evidence type="ECO:0000256" key="2">
    <source>
        <dbReference type="ARBA" id="ARBA00006275"/>
    </source>
</evidence>
<name>A0A414FPG0_9BACT</name>
<organism evidence="8 9">
    <name type="scientific">Phocaeicola plebeius</name>
    <dbReference type="NCBI Taxonomy" id="310297"/>
    <lineage>
        <taxon>Bacteria</taxon>
        <taxon>Pseudomonadati</taxon>
        <taxon>Bacteroidota</taxon>
        <taxon>Bacteroidia</taxon>
        <taxon>Bacteroidales</taxon>
        <taxon>Bacteroidaceae</taxon>
        <taxon>Phocaeicola</taxon>
    </lineage>
</organism>
<dbReference type="EMBL" id="QSJG01000027">
    <property type="protein sequence ID" value="RHD51693.1"/>
    <property type="molecule type" value="Genomic_DNA"/>
</dbReference>